<feature type="region of interest" description="Disordered" evidence="8">
    <location>
        <begin position="1178"/>
        <end position="1285"/>
    </location>
</feature>
<comment type="similarity">
    <text evidence="2">Belongs to the peptidase C19 family.</text>
</comment>
<dbReference type="SUPFAM" id="SSF54001">
    <property type="entry name" value="Cysteine proteinases"/>
    <property type="match status" value="1"/>
</dbReference>
<evidence type="ECO:0000256" key="6">
    <source>
        <dbReference type="ARBA" id="ARBA00022801"/>
    </source>
</evidence>
<feature type="domain" description="USP" evidence="9">
    <location>
        <begin position="302"/>
        <end position="1161"/>
    </location>
</feature>
<dbReference type="InterPro" id="IPR038765">
    <property type="entry name" value="Papain-like_cys_pep_sf"/>
</dbReference>
<name>A0ABR2YQZ4_9CHLO</name>
<dbReference type="CDD" id="cd02674">
    <property type="entry name" value="Peptidase_C19R"/>
    <property type="match status" value="1"/>
</dbReference>
<evidence type="ECO:0000256" key="8">
    <source>
        <dbReference type="SAM" id="MobiDB-lite"/>
    </source>
</evidence>
<evidence type="ECO:0000256" key="3">
    <source>
        <dbReference type="ARBA" id="ARBA00012759"/>
    </source>
</evidence>
<reference evidence="11 12" key="1">
    <citation type="journal article" date="2024" name="Nat. Commun.">
        <title>Phylogenomics reveals the evolutionary origins of lichenization in chlorophyte algae.</title>
        <authorList>
            <person name="Puginier C."/>
            <person name="Libourel C."/>
            <person name="Otte J."/>
            <person name="Skaloud P."/>
            <person name="Haon M."/>
            <person name="Grisel S."/>
            <person name="Petersen M."/>
            <person name="Berrin J.G."/>
            <person name="Delaux P.M."/>
            <person name="Dal Grande F."/>
            <person name="Keller J."/>
        </authorList>
    </citation>
    <scope>NUCLEOTIDE SEQUENCE [LARGE SCALE GENOMIC DNA]</scope>
    <source>
        <strain evidence="11 12">SAG 216-7</strain>
    </source>
</reference>
<evidence type="ECO:0000256" key="5">
    <source>
        <dbReference type="ARBA" id="ARBA00022786"/>
    </source>
</evidence>
<dbReference type="PROSITE" id="PS00973">
    <property type="entry name" value="USP_2"/>
    <property type="match status" value="1"/>
</dbReference>
<gene>
    <name evidence="11" type="ORF">WJX75_002472</name>
</gene>
<evidence type="ECO:0000259" key="10">
    <source>
        <dbReference type="PROSITE" id="PS51283"/>
    </source>
</evidence>
<dbReference type="InterPro" id="IPR035927">
    <property type="entry name" value="DUSP-like_sf"/>
</dbReference>
<dbReference type="InterPro" id="IPR018200">
    <property type="entry name" value="USP_CS"/>
</dbReference>
<feature type="compositionally biased region" description="Low complexity" evidence="8">
    <location>
        <begin position="828"/>
        <end position="838"/>
    </location>
</feature>
<dbReference type="InterPro" id="IPR001394">
    <property type="entry name" value="Peptidase_C19_UCH"/>
</dbReference>
<feature type="compositionally biased region" description="Pro residues" evidence="8">
    <location>
        <begin position="858"/>
        <end position="868"/>
    </location>
</feature>
<evidence type="ECO:0000256" key="2">
    <source>
        <dbReference type="ARBA" id="ARBA00009085"/>
    </source>
</evidence>
<dbReference type="SUPFAM" id="SSF143791">
    <property type="entry name" value="DUSP-like"/>
    <property type="match status" value="1"/>
</dbReference>
<feature type="compositionally biased region" description="Polar residues" evidence="8">
    <location>
        <begin position="1307"/>
        <end position="1321"/>
    </location>
</feature>
<dbReference type="SMART" id="SM00695">
    <property type="entry name" value="DUSP"/>
    <property type="match status" value="1"/>
</dbReference>
<dbReference type="Proteomes" id="UP001491310">
    <property type="component" value="Unassembled WGS sequence"/>
</dbReference>
<dbReference type="PROSITE" id="PS50235">
    <property type="entry name" value="USP_3"/>
    <property type="match status" value="1"/>
</dbReference>
<feature type="compositionally biased region" description="Low complexity" evidence="8">
    <location>
        <begin position="1179"/>
        <end position="1188"/>
    </location>
</feature>
<sequence length="1321" mass="143874">MEWNDDLASLDEEPGLVDMETVTEEADTFVTAQEEANEVEKLERSRFPLKEGDIQYLVSKRWFRDWEAYAGYPPDGQQLIRAEHSSQDRPGTIDNSDILDDSAVDKLKPHLQEGKDFKLLSEDAWSYLLSLYGGGPVVMRRVVLQKDHPVVEIYPMVLKIKRSSDPSSEICITISSEASFTELKEKACKAYNLEEVDVVMWDYWGDNYYGTDGPLDDYPDERLSKGKLMDKQPVMLLEKNEDGTFPDVKPKIGGGTHGPNLGGSIQLGRPTAAVNTSGYSYGRNSYSTDTTYQVEGKKRGLAGLSNLGNTCFMNSSVQCLAHAAPLVRVFLSGDYRQDLNTDNPLGNKGELAEAFGNLMKLLWQGGVGSVSPKGFKAALARFAPQFGGYSQQDSQELLAFLLDGLHEDLNRVRQKPYVEEADADGRPDKVVAAEAWANYRKRNDSVIVDHFQGLYKSTLICPQCNFSSVKFDPFMYLSLPLPSSKTRTLYITLIYVDGSQLPIVHAIDVPKTATVAAVYDALAQHAGVAKGTDPMEVLLLAVLAANRVTRTFTDPEQSMPERRDTAQLLAYRYSSPAEGPKSGNSQVHLLHRRRLRKRGGMVGFGGADASQVFAAPLVLFLPAHDIQSLSEQTVKKTVEWTKEYTVERPNKVEQLLEDALRPFKRPKIEDGGNSASGLDKAPSTSGRDISALVDDMFARPVSLPNGKTTPADKGPENVFGNASAAPAFGSPPVHSAMDVDHDLQQMSGPLQQSLHESFELMEAPTGDDMQSPTHGDAAAEFNQPFSDEESVPIEMEPSQGPGGDGEVSSQHRIEVAPQRQSSDLQWEAAVAAPADAGNDGWGGDEDWGNARCTWPGMGPDPEPNPAPDSPSLASTNQGLESSAAPNVTPQATPNASPIVSPEGSPRASALPPVQPFNMWQPVSQSEELDVAVEPVTLSNGDAKASWPWRLKWADAQGSTRLYSDPVTAAQQLHFAVEWAAEGAAQYDVGALESPRLSDSARAAQEREEAATSSHFSLHQCVEAFLQPEQLDTVDSWYCGRCKEHVRAEKKLDLWSLPELLVVHLKRFSYSRHSRDKLDAPVVFPLSNLDLSSFVLREQDVTPVYDLYAVSNHFGGLGGGHYTAFCRMDDGTWQCFDDSHVSPVDESSVESKAAYVLFYRRRHEAQRDPGTLPEQLADMAEAAASTASEQPTDVLQQTQPQQHALPNGTATAEPESTAEATAEVPSAEALPERTHANGGSSPTTQLEDSFVFLSDGGSSKEEDLYGDTSPDASGAAALQQSSPAAARGLKSAKLFQSSAAQEEGLTRTAGNGFSTNRKLFDA</sequence>
<comment type="catalytic activity">
    <reaction evidence="1">
        <text>Thiol-dependent hydrolysis of ester, thioester, amide, peptide and isopeptide bonds formed by the C-terminal Gly of ubiquitin (a 76-residue protein attached to proteins as an intracellular targeting signal).</text>
        <dbReference type="EC" id="3.4.19.12"/>
    </reaction>
</comment>
<feature type="compositionally biased region" description="Polar residues" evidence="8">
    <location>
        <begin position="1236"/>
        <end position="1246"/>
    </location>
</feature>
<evidence type="ECO:0000313" key="11">
    <source>
        <dbReference type="EMBL" id="KAK9909451.1"/>
    </source>
</evidence>
<evidence type="ECO:0000313" key="12">
    <source>
        <dbReference type="Proteomes" id="UP001491310"/>
    </source>
</evidence>
<dbReference type="Gene3D" id="3.90.70.10">
    <property type="entry name" value="Cysteine proteinases"/>
    <property type="match status" value="2"/>
</dbReference>
<dbReference type="EC" id="3.4.19.12" evidence="3"/>
<dbReference type="PANTHER" id="PTHR21646:SF24">
    <property type="entry name" value="UBIQUITIN CARBOXYL-TERMINAL HYDROLASE"/>
    <property type="match status" value="1"/>
</dbReference>
<dbReference type="EMBL" id="JALJOT010000006">
    <property type="protein sequence ID" value="KAK9909451.1"/>
    <property type="molecule type" value="Genomic_DNA"/>
</dbReference>
<keyword evidence="4" id="KW-0645">Protease</keyword>
<dbReference type="Pfam" id="PF06337">
    <property type="entry name" value="DUSP"/>
    <property type="match status" value="1"/>
</dbReference>
<feature type="domain" description="DUSP" evidence="10">
    <location>
        <begin position="30"/>
        <end position="144"/>
    </location>
</feature>
<dbReference type="PANTHER" id="PTHR21646">
    <property type="entry name" value="UBIQUITIN CARBOXYL-TERMINAL HYDROLASE"/>
    <property type="match status" value="1"/>
</dbReference>
<evidence type="ECO:0000256" key="1">
    <source>
        <dbReference type="ARBA" id="ARBA00000707"/>
    </source>
</evidence>
<evidence type="ECO:0000259" key="9">
    <source>
        <dbReference type="PROSITE" id="PS50235"/>
    </source>
</evidence>
<accession>A0ABR2YQZ4</accession>
<feature type="region of interest" description="Disordered" evidence="8">
    <location>
        <begin position="1298"/>
        <end position="1321"/>
    </location>
</feature>
<dbReference type="InterPro" id="IPR050185">
    <property type="entry name" value="Ub_carboxyl-term_hydrolase"/>
</dbReference>
<organism evidence="11 12">
    <name type="scientific">Coccomyxa subellipsoidea</name>
    <dbReference type="NCBI Taxonomy" id="248742"/>
    <lineage>
        <taxon>Eukaryota</taxon>
        <taxon>Viridiplantae</taxon>
        <taxon>Chlorophyta</taxon>
        <taxon>core chlorophytes</taxon>
        <taxon>Trebouxiophyceae</taxon>
        <taxon>Trebouxiophyceae incertae sedis</taxon>
        <taxon>Coccomyxaceae</taxon>
        <taxon>Coccomyxa</taxon>
    </lineage>
</organism>
<evidence type="ECO:0000256" key="4">
    <source>
        <dbReference type="ARBA" id="ARBA00022670"/>
    </source>
</evidence>
<feature type="region of interest" description="Disordered" evidence="8">
    <location>
        <begin position="663"/>
        <end position="687"/>
    </location>
</feature>
<feature type="compositionally biased region" description="Polar residues" evidence="8">
    <location>
        <begin position="1189"/>
        <end position="1203"/>
    </location>
</feature>
<keyword evidence="12" id="KW-1185">Reference proteome</keyword>
<dbReference type="PROSITE" id="PS51283">
    <property type="entry name" value="DUSP"/>
    <property type="match status" value="1"/>
</dbReference>
<keyword evidence="6" id="KW-0378">Hydrolase</keyword>
<dbReference type="PROSITE" id="PS00972">
    <property type="entry name" value="USP_1"/>
    <property type="match status" value="1"/>
</dbReference>
<dbReference type="InterPro" id="IPR006615">
    <property type="entry name" value="Pept_C19_DUSP"/>
</dbReference>
<feature type="compositionally biased region" description="Polar residues" evidence="8">
    <location>
        <begin position="872"/>
        <end position="897"/>
    </location>
</feature>
<feature type="compositionally biased region" description="Low complexity" evidence="8">
    <location>
        <begin position="1208"/>
        <end position="1228"/>
    </location>
</feature>
<feature type="compositionally biased region" description="Low complexity" evidence="8">
    <location>
        <begin position="1271"/>
        <end position="1285"/>
    </location>
</feature>
<feature type="region of interest" description="Disordered" evidence="8">
    <location>
        <begin position="700"/>
        <end position="734"/>
    </location>
</feature>
<comment type="caution">
    <text evidence="11">The sequence shown here is derived from an EMBL/GenBank/DDBJ whole genome shotgun (WGS) entry which is preliminary data.</text>
</comment>
<feature type="region of interest" description="Disordered" evidence="8">
    <location>
        <begin position="785"/>
        <end position="912"/>
    </location>
</feature>
<dbReference type="InterPro" id="IPR028889">
    <property type="entry name" value="USP"/>
</dbReference>
<protein>
    <recommendedName>
        <fullName evidence="3">ubiquitinyl hydrolase 1</fullName>
        <ecNumber evidence="3">3.4.19.12</ecNumber>
    </recommendedName>
</protein>
<evidence type="ECO:0000256" key="7">
    <source>
        <dbReference type="ARBA" id="ARBA00022807"/>
    </source>
</evidence>
<dbReference type="Gene3D" id="3.10.20.90">
    <property type="entry name" value="Phosphatidylinositol 3-kinase Catalytic Subunit, Chain A, domain 1"/>
    <property type="match status" value="1"/>
</dbReference>
<dbReference type="Gene3D" id="3.30.2230.10">
    <property type="entry name" value="DUSP-like"/>
    <property type="match status" value="1"/>
</dbReference>
<dbReference type="Pfam" id="PF00443">
    <property type="entry name" value="UCH"/>
    <property type="match status" value="1"/>
</dbReference>
<proteinExistence type="inferred from homology"/>
<keyword evidence="7" id="KW-0788">Thiol protease</keyword>
<keyword evidence="5" id="KW-0833">Ubl conjugation pathway</keyword>